<dbReference type="EMBL" id="SRLO01002506">
    <property type="protein sequence ID" value="TNN32768.1"/>
    <property type="molecule type" value="Genomic_DNA"/>
</dbReference>
<organism evidence="2 3">
    <name type="scientific">Liparis tanakae</name>
    <name type="common">Tanaka's snailfish</name>
    <dbReference type="NCBI Taxonomy" id="230148"/>
    <lineage>
        <taxon>Eukaryota</taxon>
        <taxon>Metazoa</taxon>
        <taxon>Chordata</taxon>
        <taxon>Craniata</taxon>
        <taxon>Vertebrata</taxon>
        <taxon>Euteleostomi</taxon>
        <taxon>Actinopterygii</taxon>
        <taxon>Neopterygii</taxon>
        <taxon>Teleostei</taxon>
        <taxon>Neoteleostei</taxon>
        <taxon>Acanthomorphata</taxon>
        <taxon>Eupercaria</taxon>
        <taxon>Perciformes</taxon>
        <taxon>Cottioidei</taxon>
        <taxon>Cottales</taxon>
        <taxon>Liparidae</taxon>
        <taxon>Liparis</taxon>
    </lineage>
</organism>
<accession>A0A4Z2EVA8</accession>
<comment type="caution">
    <text evidence="2">The sequence shown here is derived from an EMBL/GenBank/DDBJ whole genome shotgun (WGS) entry which is preliminary data.</text>
</comment>
<evidence type="ECO:0000313" key="3">
    <source>
        <dbReference type="Proteomes" id="UP000314294"/>
    </source>
</evidence>
<protein>
    <submittedName>
        <fullName evidence="2">Uncharacterized protein</fullName>
    </submittedName>
</protein>
<dbReference type="AlphaFoldDB" id="A0A4Z2EVA8"/>
<feature type="region of interest" description="Disordered" evidence="1">
    <location>
        <begin position="1"/>
        <end position="45"/>
    </location>
</feature>
<gene>
    <name evidence="2" type="ORF">EYF80_057070</name>
</gene>
<sequence>MASPPHPVAGTGGEEPPALRRQDGWRENRVKFKERARERDGAGFRASEREKKDIYFPVFTPHEAPLE</sequence>
<evidence type="ECO:0000256" key="1">
    <source>
        <dbReference type="SAM" id="MobiDB-lite"/>
    </source>
</evidence>
<reference evidence="2 3" key="1">
    <citation type="submission" date="2019-03" db="EMBL/GenBank/DDBJ databases">
        <title>First draft genome of Liparis tanakae, snailfish: a comprehensive survey of snailfish specific genes.</title>
        <authorList>
            <person name="Kim W."/>
            <person name="Song I."/>
            <person name="Jeong J.-H."/>
            <person name="Kim D."/>
            <person name="Kim S."/>
            <person name="Ryu S."/>
            <person name="Song J.Y."/>
            <person name="Lee S.K."/>
        </authorList>
    </citation>
    <scope>NUCLEOTIDE SEQUENCE [LARGE SCALE GENOMIC DNA]</scope>
    <source>
        <tissue evidence="2">Muscle</tissue>
    </source>
</reference>
<keyword evidence="3" id="KW-1185">Reference proteome</keyword>
<dbReference type="Proteomes" id="UP000314294">
    <property type="component" value="Unassembled WGS sequence"/>
</dbReference>
<feature type="compositionally biased region" description="Basic and acidic residues" evidence="1">
    <location>
        <begin position="17"/>
        <end position="45"/>
    </location>
</feature>
<evidence type="ECO:0000313" key="2">
    <source>
        <dbReference type="EMBL" id="TNN32768.1"/>
    </source>
</evidence>
<proteinExistence type="predicted"/>
<name>A0A4Z2EVA8_9TELE</name>